<proteinExistence type="predicted"/>
<feature type="compositionally biased region" description="Basic and acidic residues" evidence="2">
    <location>
        <begin position="57"/>
        <end position="68"/>
    </location>
</feature>
<accession>A0A9J6ENM4</accession>
<feature type="region of interest" description="Disordered" evidence="2">
    <location>
        <begin position="629"/>
        <end position="672"/>
    </location>
</feature>
<dbReference type="InterPro" id="IPR001478">
    <property type="entry name" value="PDZ"/>
</dbReference>
<dbReference type="EMBL" id="JABSTU010000003">
    <property type="protein sequence ID" value="KAH8035616.1"/>
    <property type="molecule type" value="Genomic_DNA"/>
</dbReference>
<dbReference type="AlphaFoldDB" id="A0A9J6ENM4"/>
<feature type="compositionally biased region" description="Basic and acidic residues" evidence="2">
    <location>
        <begin position="475"/>
        <end position="492"/>
    </location>
</feature>
<protein>
    <recommendedName>
        <fullName evidence="3">PDZ domain-containing protein</fullName>
    </recommendedName>
</protein>
<dbReference type="PROSITE" id="PS50106">
    <property type="entry name" value="PDZ"/>
    <property type="match status" value="1"/>
</dbReference>
<comment type="caution">
    <text evidence="4">The sequence shown here is derived from an EMBL/GenBank/DDBJ whole genome shotgun (WGS) entry which is preliminary data.</text>
</comment>
<keyword evidence="5" id="KW-1185">Reference proteome</keyword>
<feature type="domain" description="PDZ" evidence="3">
    <location>
        <begin position="215"/>
        <end position="297"/>
    </location>
</feature>
<feature type="region of interest" description="Disordered" evidence="2">
    <location>
        <begin position="303"/>
        <end position="518"/>
    </location>
</feature>
<feature type="region of interest" description="Disordered" evidence="2">
    <location>
        <begin position="57"/>
        <end position="102"/>
    </location>
</feature>
<feature type="compositionally biased region" description="Polar residues" evidence="2">
    <location>
        <begin position="328"/>
        <end position="343"/>
    </location>
</feature>
<evidence type="ECO:0000259" key="3">
    <source>
        <dbReference type="PROSITE" id="PS50106"/>
    </source>
</evidence>
<dbReference type="Pfam" id="PF00595">
    <property type="entry name" value="PDZ"/>
    <property type="match status" value="1"/>
</dbReference>
<dbReference type="GO" id="GO:0016324">
    <property type="term" value="C:apical plasma membrane"/>
    <property type="evidence" value="ECO:0007669"/>
    <property type="project" value="TreeGrafter"/>
</dbReference>
<dbReference type="SMART" id="SM00228">
    <property type="entry name" value="PDZ"/>
    <property type="match status" value="1"/>
</dbReference>
<evidence type="ECO:0000313" key="5">
    <source>
        <dbReference type="Proteomes" id="UP000821866"/>
    </source>
</evidence>
<evidence type="ECO:0000256" key="2">
    <source>
        <dbReference type="SAM" id="MobiDB-lite"/>
    </source>
</evidence>
<dbReference type="Gene3D" id="2.30.42.10">
    <property type="match status" value="2"/>
</dbReference>
<feature type="compositionally biased region" description="Polar residues" evidence="2">
    <location>
        <begin position="393"/>
        <end position="403"/>
    </location>
</feature>
<dbReference type="Proteomes" id="UP000821866">
    <property type="component" value="Chromosome 11"/>
</dbReference>
<evidence type="ECO:0000256" key="1">
    <source>
        <dbReference type="ARBA" id="ARBA00022737"/>
    </source>
</evidence>
<feature type="compositionally biased region" description="Polar residues" evidence="2">
    <location>
        <begin position="370"/>
        <end position="385"/>
    </location>
</feature>
<gene>
    <name evidence="4" type="ORF">HPB51_007851</name>
</gene>
<dbReference type="VEuPathDB" id="VectorBase:LOC119180889"/>
<dbReference type="CDD" id="cd06768">
    <property type="entry name" value="PDZ_NHERF-like"/>
    <property type="match status" value="1"/>
</dbReference>
<dbReference type="InterPro" id="IPR036034">
    <property type="entry name" value="PDZ_sf"/>
</dbReference>
<sequence>MENLKVKELIEICEELGITLGRAKRKQAILEIMKDEGVSAEEVDEAWADIKARREEAEMREVRERERNSGASLGSSSSSSADQAQRGAPTPPAVGAPNAPGKMVSLPAGAPAARLCHLVNSVNVEGTNHRDIVERIKSVPNETRLLVVDDGTAAWYREHGIAIRGDLPNVIQLSSVKAAARRSSKPAAAQEVAAAPHSNVQETAPAAAVHDGLRLCHLSKWPNFDGYGFNLHADKKRQGHFIGQVDPGSPAELGGLRKNDRLLEVNGISVEGESHREIIERIKRDPTQVELLVIDREGDEAFAKRKQKPCSQSESVVRRRTPAHQPGTEPQQQAVSDGSSAASGPQRACDFVSSSSGDAVGKPPPRVKQCKTSKSSNQVNNTSTKEMARATVTPDTTKSSTAAQEAKQRPPHEAGTCKPALLKDSGGASEKNRATDQPTDQGEVNHLDNGQAAVTADAPSKKRHDTQPSRGNRGLLDESKGEPRSKTRDSSWTREGPPSPPRFSYRHQQPSPNDIYGWFPQNDFASADGNAWPFADAQQPWSPFPPAYGLFPSPYATPAAAYPPPLSPFPPYPYSTYVPFQARAVYWPAQAPPYAPFSAYYGYPVTAWPPPVHPDFAYPSPHSMAPPFAAPTATVPHEQSRGHLGAAAHPSAPADVRAGGQTPAGATANSKN</sequence>
<name>A0A9J6ENM4_RHIMP</name>
<dbReference type="SUPFAM" id="SSF50156">
    <property type="entry name" value="PDZ domain-like"/>
    <property type="match status" value="1"/>
</dbReference>
<reference evidence="4" key="1">
    <citation type="journal article" date="2020" name="Cell">
        <title>Large-Scale Comparative Analyses of Tick Genomes Elucidate Their Genetic Diversity and Vector Capacities.</title>
        <authorList>
            <consortium name="Tick Genome and Microbiome Consortium (TIGMIC)"/>
            <person name="Jia N."/>
            <person name="Wang J."/>
            <person name="Shi W."/>
            <person name="Du L."/>
            <person name="Sun Y."/>
            <person name="Zhan W."/>
            <person name="Jiang J.F."/>
            <person name="Wang Q."/>
            <person name="Zhang B."/>
            <person name="Ji P."/>
            <person name="Bell-Sakyi L."/>
            <person name="Cui X.M."/>
            <person name="Yuan T.T."/>
            <person name="Jiang B.G."/>
            <person name="Yang W.F."/>
            <person name="Lam T.T."/>
            <person name="Chang Q.C."/>
            <person name="Ding S.J."/>
            <person name="Wang X.J."/>
            <person name="Zhu J.G."/>
            <person name="Ruan X.D."/>
            <person name="Zhao L."/>
            <person name="Wei J.T."/>
            <person name="Ye R.Z."/>
            <person name="Que T.C."/>
            <person name="Du C.H."/>
            <person name="Zhou Y.H."/>
            <person name="Cheng J.X."/>
            <person name="Dai P.F."/>
            <person name="Guo W.B."/>
            <person name="Han X.H."/>
            <person name="Huang E.J."/>
            <person name="Li L.F."/>
            <person name="Wei W."/>
            <person name="Gao Y.C."/>
            <person name="Liu J.Z."/>
            <person name="Shao H.Z."/>
            <person name="Wang X."/>
            <person name="Wang C.C."/>
            <person name="Yang T.C."/>
            <person name="Huo Q.B."/>
            <person name="Li W."/>
            <person name="Chen H.Y."/>
            <person name="Chen S.E."/>
            <person name="Zhou L.G."/>
            <person name="Ni X.B."/>
            <person name="Tian J.H."/>
            <person name="Sheng Y."/>
            <person name="Liu T."/>
            <person name="Pan Y.S."/>
            <person name="Xia L.Y."/>
            <person name="Li J."/>
            <person name="Zhao F."/>
            <person name="Cao W.C."/>
        </authorList>
    </citation>
    <scope>NUCLEOTIDE SEQUENCE</scope>
    <source>
        <strain evidence="4">Rmic-2018</strain>
    </source>
</reference>
<dbReference type="PANTHER" id="PTHR14191">
    <property type="entry name" value="PDZ DOMAIN CONTAINING PROTEIN"/>
    <property type="match status" value="1"/>
</dbReference>
<keyword evidence="1" id="KW-0677">Repeat</keyword>
<organism evidence="4 5">
    <name type="scientific">Rhipicephalus microplus</name>
    <name type="common">Cattle tick</name>
    <name type="synonym">Boophilus microplus</name>
    <dbReference type="NCBI Taxonomy" id="6941"/>
    <lineage>
        <taxon>Eukaryota</taxon>
        <taxon>Metazoa</taxon>
        <taxon>Ecdysozoa</taxon>
        <taxon>Arthropoda</taxon>
        <taxon>Chelicerata</taxon>
        <taxon>Arachnida</taxon>
        <taxon>Acari</taxon>
        <taxon>Parasitiformes</taxon>
        <taxon>Ixodida</taxon>
        <taxon>Ixodoidea</taxon>
        <taxon>Ixodidae</taxon>
        <taxon>Rhipicephalinae</taxon>
        <taxon>Rhipicephalus</taxon>
        <taxon>Boophilus</taxon>
    </lineage>
</organism>
<dbReference type="GO" id="GO:0043495">
    <property type="term" value="F:protein-membrane adaptor activity"/>
    <property type="evidence" value="ECO:0007669"/>
    <property type="project" value="TreeGrafter"/>
</dbReference>
<dbReference type="InterPro" id="IPR051067">
    <property type="entry name" value="NHER"/>
</dbReference>
<dbReference type="PANTHER" id="PTHR14191:SF28">
    <property type="entry name" value="GH04176P-RELATED"/>
    <property type="match status" value="1"/>
</dbReference>
<dbReference type="GO" id="GO:0072659">
    <property type="term" value="P:protein localization to plasma membrane"/>
    <property type="evidence" value="ECO:0007669"/>
    <property type="project" value="TreeGrafter"/>
</dbReference>
<feature type="compositionally biased region" description="Low complexity" evidence="2">
    <location>
        <begin position="69"/>
        <end position="81"/>
    </location>
</feature>
<reference evidence="4" key="2">
    <citation type="submission" date="2021-09" db="EMBL/GenBank/DDBJ databases">
        <authorList>
            <person name="Jia N."/>
            <person name="Wang J."/>
            <person name="Shi W."/>
            <person name="Du L."/>
            <person name="Sun Y."/>
            <person name="Zhan W."/>
            <person name="Jiang J."/>
            <person name="Wang Q."/>
            <person name="Zhang B."/>
            <person name="Ji P."/>
            <person name="Sakyi L.B."/>
            <person name="Cui X."/>
            <person name="Yuan T."/>
            <person name="Jiang B."/>
            <person name="Yang W."/>
            <person name="Lam T.T.-Y."/>
            <person name="Chang Q."/>
            <person name="Ding S."/>
            <person name="Wang X."/>
            <person name="Zhu J."/>
            <person name="Ruan X."/>
            <person name="Zhao L."/>
            <person name="Wei J."/>
            <person name="Que T."/>
            <person name="Du C."/>
            <person name="Cheng J."/>
            <person name="Dai P."/>
            <person name="Han X."/>
            <person name="Huang E."/>
            <person name="Gao Y."/>
            <person name="Liu J."/>
            <person name="Shao H."/>
            <person name="Ye R."/>
            <person name="Li L."/>
            <person name="Wei W."/>
            <person name="Wang X."/>
            <person name="Wang C."/>
            <person name="Huo Q."/>
            <person name="Li W."/>
            <person name="Guo W."/>
            <person name="Chen H."/>
            <person name="Chen S."/>
            <person name="Zhou L."/>
            <person name="Zhou L."/>
            <person name="Ni X."/>
            <person name="Tian J."/>
            <person name="Zhou Y."/>
            <person name="Sheng Y."/>
            <person name="Liu T."/>
            <person name="Pan Y."/>
            <person name="Xia L."/>
            <person name="Li J."/>
            <person name="Zhao F."/>
            <person name="Cao W."/>
        </authorList>
    </citation>
    <scope>NUCLEOTIDE SEQUENCE</scope>
    <source>
        <strain evidence="4">Rmic-2018</strain>
        <tissue evidence="4">Larvae</tissue>
    </source>
</reference>
<evidence type="ECO:0000313" key="4">
    <source>
        <dbReference type="EMBL" id="KAH8035616.1"/>
    </source>
</evidence>